<dbReference type="Proteomes" id="UP000790377">
    <property type="component" value="Unassembled WGS sequence"/>
</dbReference>
<evidence type="ECO:0000313" key="2">
    <source>
        <dbReference type="Proteomes" id="UP000790377"/>
    </source>
</evidence>
<sequence>MALYQEPRFEAPYKLPHTQSASHRRTRTLSVSAINPGHAYKHARDIQSRHHDIAHEFSPEYSSTWRDLGPRNAWAVAQREQERLLQHEAERALYYHRRAEERKSREQRASVDRTYSRRDQVVAFPGPSSVIYPSGNAPRNLAQPKRHHTSRITDFPSTRDRHHANGGPSYAVPNPDSSLSRHVSQTRYSVDPDHAMVCNVAMPPPRHRRESLFSRLNPFKRSRSQSISEVHHHYHHPMAANSGSKPGRMRRTSATPGVNY</sequence>
<comment type="caution">
    <text evidence="1">The sequence shown here is derived from an EMBL/GenBank/DDBJ whole genome shotgun (WGS) entry which is preliminary data.</text>
</comment>
<protein>
    <submittedName>
        <fullName evidence="1">Uncharacterized protein</fullName>
    </submittedName>
</protein>
<accession>A0ACB8A8M0</accession>
<evidence type="ECO:0000313" key="1">
    <source>
        <dbReference type="EMBL" id="KAH7909789.1"/>
    </source>
</evidence>
<proteinExistence type="predicted"/>
<reference evidence="1" key="1">
    <citation type="journal article" date="2021" name="New Phytol.">
        <title>Evolutionary innovations through gain and loss of genes in the ectomycorrhizal Boletales.</title>
        <authorList>
            <person name="Wu G."/>
            <person name="Miyauchi S."/>
            <person name="Morin E."/>
            <person name="Kuo A."/>
            <person name="Drula E."/>
            <person name="Varga T."/>
            <person name="Kohler A."/>
            <person name="Feng B."/>
            <person name="Cao Y."/>
            <person name="Lipzen A."/>
            <person name="Daum C."/>
            <person name="Hundley H."/>
            <person name="Pangilinan J."/>
            <person name="Johnson J."/>
            <person name="Barry K."/>
            <person name="LaButti K."/>
            <person name="Ng V."/>
            <person name="Ahrendt S."/>
            <person name="Min B."/>
            <person name="Choi I.G."/>
            <person name="Park H."/>
            <person name="Plett J.M."/>
            <person name="Magnuson J."/>
            <person name="Spatafora J.W."/>
            <person name="Nagy L.G."/>
            <person name="Henrissat B."/>
            <person name="Grigoriev I.V."/>
            <person name="Yang Z.L."/>
            <person name="Xu J."/>
            <person name="Martin F.M."/>
        </authorList>
    </citation>
    <scope>NUCLEOTIDE SEQUENCE</scope>
    <source>
        <strain evidence="1">ATCC 28755</strain>
    </source>
</reference>
<organism evidence="1 2">
    <name type="scientific">Hygrophoropsis aurantiaca</name>
    <dbReference type="NCBI Taxonomy" id="72124"/>
    <lineage>
        <taxon>Eukaryota</taxon>
        <taxon>Fungi</taxon>
        <taxon>Dikarya</taxon>
        <taxon>Basidiomycota</taxon>
        <taxon>Agaricomycotina</taxon>
        <taxon>Agaricomycetes</taxon>
        <taxon>Agaricomycetidae</taxon>
        <taxon>Boletales</taxon>
        <taxon>Coniophorineae</taxon>
        <taxon>Hygrophoropsidaceae</taxon>
        <taxon>Hygrophoropsis</taxon>
    </lineage>
</organism>
<keyword evidence="2" id="KW-1185">Reference proteome</keyword>
<dbReference type="EMBL" id="MU267741">
    <property type="protein sequence ID" value="KAH7909789.1"/>
    <property type="molecule type" value="Genomic_DNA"/>
</dbReference>
<name>A0ACB8A8M0_9AGAM</name>
<gene>
    <name evidence="1" type="ORF">BJ138DRAFT_1114665</name>
</gene>